<evidence type="ECO:0000313" key="6">
    <source>
        <dbReference type="EMBL" id="KGA96688.1"/>
    </source>
</evidence>
<dbReference type="PANTHER" id="PTHR13847:SF286">
    <property type="entry name" value="D-AMINO ACID DEHYDROGENASE"/>
    <property type="match status" value="1"/>
</dbReference>
<dbReference type="Gene3D" id="3.50.50.60">
    <property type="entry name" value="FAD/NAD(P)-binding domain"/>
    <property type="match status" value="1"/>
</dbReference>
<dbReference type="Pfam" id="PF01266">
    <property type="entry name" value="DAO"/>
    <property type="match status" value="1"/>
</dbReference>
<dbReference type="GO" id="GO:0005737">
    <property type="term" value="C:cytoplasm"/>
    <property type="evidence" value="ECO:0007669"/>
    <property type="project" value="TreeGrafter"/>
</dbReference>
<dbReference type="Proteomes" id="UP000297014">
    <property type="component" value="Unassembled WGS sequence"/>
</dbReference>
<evidence type="ECO:0000259" key="5">
    <source>
        <dbReference type="Pfam" id="PF01266"/>
    </source>
</evidence>
<dbReference type="SUPFAM" id="SSF51905">
    <property type="entry name" value="FAD/NAD(P)-binding domain"/>
    <property type="match status" value="1"/>
</dbReference>
<evidence type="ECO:0000313" key="7">
    <source>
        <dbReference type="EMBL" id="THG89388.1"/>
    </source>
</evidence>
<comment type="similarity">
    <text evidence="2">Belongs to the DadA oxidoreductase family.</text>
</comment>
<dbReference type="EMBL" id="JALP01000237">
    <property type="protein sequence ID" value="THG89388.1"/>
    <property type="molecule type" value="Genomic_DNA"/>
</dbReference>
<dbReference type="SUPFAM" id="SSF54373">
    <property type="entry name" value="FAD-linked reductases, C-terminal domain"/>
    <property type="match status" value="1"/>
</dbReference>
<dbReference type="EMBL" id="ALPT02000050">
    <property type="protein sequence ID" value="KGA96688.1"/>
    <property type="molecule type" value="Genomic_DNA"/>
</dbReference>
<dbReference type="AlphaFoldDB" id="A0A094WL78"/>
<accession>A0A094WL78</accession>
<dbReference type="Gene3D" id="3.30.9.10">
    <property type="entry name" value="D-Amino Acid Oxidase, subunit A, domain 2"/>
    <property type="match status" value="1"/>
</dbReference>
<dbReference type="GO" id="GO:0016491">
    <property type="term" value="F:oxidoreductase activity"/>
    <property type="evidence" value="ECO:0007669"/>
    <property type="project" value="UniProtKB-KW"/>
</dbReference>
<dbReference type="eggNOG" id="COG0665">
    <property type="taxonomic scope" value="Bacteria"/>
</dbReference>
<keyword evidence="4" id="KW-0560">Oxidoreductase</keyword>
<dbReference type="RefSeq" id="WP_003321199.1">
    <property type="nucleotide sequence ID" value="NZ_ALPT02000050.1"/>
</dbReference>
<evidence type="ECO:0000313" key="8">
    <source>
        <dbReference type="Proteomes" id="UP000002754"/>
    </source>
</evidence>
<dbReference type="PANTHER" id="PTHR13847">
    <property type="entry name" value="SARCOSINE DEHYDROGENASE-RELATED"/>
    <property type="match status" value="1"/>
</dbReference>
<name>A0A094WL78_ALKAL</name>
<comment type="caution">
    <text evidence="6">The sequence shown here is derived from an EMBL/GenBank/DDBJ whole genome shotgun (WGS) entry which is preliminary data.</text>
</comment>
<feature type="domain" description="FAD dependent oxidoreductase" evidence="5">
    <location>
        <begin position="5"/>
        <end position="352"/>
    </location>
</feature>
<sequence>MKKHYVIIGAGILGASTAYHLARKGEKVTIIDRNDQGKATNVAAGIVSPWLSQRRNKAWYQLAKNGAAYYPKLIKQLEKLGETDTGYQQVGVLNIHPEEKRIDKLLSIAKERKVNAPEMGELKKFDQDQIVKRFPLLTEPLFAAFATGGARVDGYKICLALIRVALKMGANMIEGDAKLFMEGGQVAGVCINDKVIKADEIIVTTGAWGQEVLLPLGVHFQVKPQKAQILELAYQNQNSDRWPVVMAPGTLYLLAFEKGRLVVGTTHEDDTGFDTRPTAGAIHEILTKAFEHAPNLQETTVVETKVGFRPVVPHSLPVIGRLSKFMNVLVANGLGSSGLTVGPYLGKELAKLALNEPLEIDLENYKLETAIQE</sequence>
<dbReference type="InterPro" id="IPR036188">
    <property type="entry name" value="FAD/NAD-bd_sf"/>
</dbReference>
<evidence type="ECO:0000256" key="3">
    <source>
        <dbReference type="ARBA" id="ARBA00022630"/>
    </source>
</evidence>
<keyword evidence="8" id="KW-1185">Reference proteome</keyword>
<comment type="cofactor">
    <cofactor evidence="1">
        <name>FAD</name>
        <dbReference type="ChEBI" id="CHEBI:57692"/>
    </cofactor>
</comment>
<organism evidence="6 8">
    <name type="scientific">Alkalihalobacillus alcalophilus ATCC 27647 = CGMCC 1.3604</name>
    <dbReference type="NCBI Taxonomy" id="1218173"/>
    <lineage>
        <taxon>Bacteria</taxon>
        <taxon>Bacillati</taxon>
        <taxon>Bacillota</taxon>
        <taxon>Bacilli</taxon>
        <taxon>Bacillales</taxon>
        <taxon>Bacillaceae</taxon>
        <taxon>Alkalihalobacillus</taxon>
    </lineage>
</organism>
<evidence type="ECO:0000256" key="4">
    <source>
        <dbReference type="ARBA" id="ARBA00023002"/>
    </source>
</evidence>
<protein>
    <submittedName>
        <fullName evidence="6">Oxidoreductase</fullName>
    </submittedName>
</protein>
<dbReference type="InterPro" id="IPR006076">
    <property type="entry name" value="FAD-dep_OxRdtase"/>
</dbReference>
<reference evidence="6 8" key="1">
    <citation type="journal article" date="2014" name="Genome Announc.">
        <title>Draft Genome Sequence of Bacillus alcalophilus AV1934, a Classic Alkaliphile Isolated from Human Feces in 1934.</title>
        <authorList>
            <person name="Attie O."/>
            <person name="Jayaprakash A."/>
            <person name="Shah H."/>
            <person name="Paulsen I.T."/>
            <person name="Morino M."/>
            <person name="Takahashi Y."/>
            <person name="Narumi I."/>
            <person name="Sachidanandam R."/>
            <person name="Satoh K."/>
            <person name="Ito M."/>
            <person name="Krulwich T.A."/>
        </authorList>
    </citation>
    <scope>NUCLEOTIDE SEQUENCE [LARGE SCALE GENOMIC DNA]</scope>
    <source>
        <strain evidence="6 8">AV1934</strain>
    </source>
</reference>
<reference evidence="7 9" key="2">
    <citation type="submission" date="2014-01" db="EMBL/GenBank/DDBJ databases">
        <title>Draft genome sequencing of Bacillus alcalophilus CGMCC 1.3604.</title>
        <authorList>
            <person name="Yang J."/>
            <person name="Diao L."/>
            <person name="Yang S."/>
        </authorList>
    </citation>
    <scope>NUCLEOTIDE SEQUENCE [LARGE SCALE GENOMIC DNA]</scope>
    <source>
        <strain evidence="7 9">CGMCC 1.3604</strain>
    </source>
</reference>
<evidence type="ECO:0000256" key="2">
    <source>
        <dbReference type="ARBA" id="ARBA00009410"/>
    </source>
</evidence>
<gene>
    <name evidence="7" type="ORF">AJ85_17935</name>
    <name evidence="6" type="ORF">BALCAV_0214750</name>
</gene>
<evidence type="ECO:0000256" key="1">
    <source>
        <dbReference type="ARBA" id="ARBA00001974"/>
    </source>
</evidence>
<keyword evidence="3" id="KW-0285">Flavoprotein</keyword>
<proteinExistence type="inferred from homology"/>
<evidence type="ECO:0000313" key="9">
    <source>
        <dbReference type="Proteomes" id="UP000297014"/>
    </source>
</evidence>
<dbReference type="OrthoDB" id="9805337at2"/>
<dbReference type="Proteomes" id="UP000002754">
    <property type="component" value="Unassembled WGS sequence"/>
</dbReference>
<dbReference type="STRING" id="1218173.BALCAV_0214750"/>